<comment type="caution">
    <text evidence="1">The sequence shown here is derived from an EMBL/GenBank/DDBJ whole genome shotgun (WGS) entry which is preliminary data.</text>
</comment>
<dbReference type="SUPFAM" id="SSF48371">
    <property type="entry name" value="ARM repeat"/>
    <property type="match status" value="1"/>
</dbReference>
<dbReference type="Proteomes" id="UP000002488">
    <property type="component" value="Unassembled WGS sequence"/>
</dbReference>
<dbReference type="VEuPathDB" id="GiardiaDB:GL50581_3379"/>
<dbReference type="Gene3D" id="1.25.10.10">
    <property type="entry name" value="Leucine-rich Repeat Variant"/>
    <property type="match status" value="1"/>
</dbReference>
<name>C6LX65_GIAIB</name>
<proteinExistence type="predicted"/>
<accession>C6LX65</accession>
<evidence type="ECO:0000313" key="1">
    <source>
        <dbReference type="EMBL" id="EES99396.1"/>
    </source>
</evidence>
<dbReference type="AlphaFoldDB" id="C6LX65"/>
<organism evidence="1 2">
    <name type="scientific">Giardia intestinalis (strain ATCC 50581 / GS clone H7)</name>
    <name type="common">Giardia lamblia</name>
    <dbReference type="NCBI Taxonomy" id="598745"/>
    <lineage>
        <taxon>Eukaryota</taxon>
        <taxon>Metamonada</taxon>
        <taxon>Diplomonadida</taxon>
        <taxon>Hexamitidae</taxon>
        <taxon>Giardiinae</taxon>
        <taxon>Giardia</taxon>
    </lineage>
</organism>
<gene>
    <name evidence="1" type="ORF">GL50581_3379</name>
</gene>
<dbReference type="EMBL" id="ACGJ01002881">
    <property type="protein sequence ID" value="EES99396.1"/>
    <property type="molecule type" value="Genomic_DNA"/>
</dbReference>
<sequence>MTTRTDYLRDQRDMRHAIGHLSSIPARYADPIDLSIFTPFFGDDLNAIQEASTRIVNSGVPVSAISIPPGLIVRLIELLNKEPQLCQAALTMLTFISAGLTFNISEFIAGNFVECAINLFLSSKDALTMSSVIIIIGNLIGDGTLLIGTLLETGFVNVLGEFVEGNRTKYNILPDICWCICNLTRHIRDKDFPYTTDQLHTIAGAITRFLPLVESHEQASYYLGWALTYSLDSAQCANYYDTTHAFFYALKFCKIQKKVVGSTVAFFKSIEAFLKQNLPADKLYLLIRGPLYQQLLRNTNASIPATIHSTLLDIWILILKLKIDDKALAEQAALLDGEAVSGILSSSRISDPLSYMHTPFTRDTACETLMSIFPSLLQISTSNNISTLRRIVELLSEFLVRASVEACQQVIGSSAFICFLGKSLQPSFTEQPDYTRKLLELILGVLEVPGISVEAFRNDLSEANLITAIASLDQDAATSLLVGDILHYLGDSEGAFPE</sequence>
<dbReference type="OrthoDB" id="29145at2759"/>
<dbReference type="OMA" id="DSAQCAN"/>
<reference evidence="1 2" key="1">
    <citation type="journal article" date="2009" name="PLoS Pathog.">
        <title>Draft genome sequencing of giardia intestinalis assemblage B isolate GS: is human giardiasis caused by two different species?</title>
        <authorList>
            <person name="Franzen O."/>
            <person name="Jerlstrom-Hultqvist J."/>
            <person name="Castro E."/>
            <person name="Sherwood E."/>
            <person name="Ankarklev J."/>
            <person name="Reiner D.S."/>
            <person name="Palm D."/>
            <person name="Andersson J.O."/>
            <person name="Andersson B."/>
            <person name="Svard S.G."/>
        </authorList>
    </citation>
    <scope>NUCLEOTIDE SEQUENCE [LARGE SCALE GENOMIC DNA]</scope>
    <source>
        <strain evidence="2">ATCC 50581 / GS clone H7</strain>
    </source>
</reference>
<dbReference type="InterPro" id="IPR016024">
    <property type="entry name" value="ARM-type_fold"/>
</dbReference>
<dbReference type="InterPro" id="IPR011989">
    <property type="entry name" value="ARM-like"/>
</dbReference>
<evidence type="ECO:0000313" key="2">
    <source>
        <dbReference type="Proteomes" id="UP000002488"/>
    </source>
</evidence>
<protein>
    <submittedName>
        <fullName evidence="1">Uncharacterized protein</fullName>
    </submittedName>
</protein>